<dbReference type="Proteomes" id="UP000637423">
    <property type="component" value="Unassembled WGS sequence"/>
</dbReference>
<dbReference type="SMART" id="SM00448">
    <property type="entry name" value="REC"/>
    <property type="match status" value="1"/>
</dbReference>
<evidence type="ECO:0000313" key="4">
    <source>
        <dbReference type="EMBL" id="GGC62330.1"/>
    </source>
</evidence>
<feature type="domain" description="EAL" evidence="3">
    <location>
        <begin position="146"/>
        <end position="400"/>
    </location>
</feature>
<feature type="domain" description="Response regulatory" evidence="2">
    <location>
        <begin position="14"/>
        <end position="132"/>
    </location>
</feature>
<proteinExistence type="predicted"/>
<dbReference type="Gene3D" id="3.20.20.450">
    <property type="entry name" value="EAL domain"/>
    <property type="match status" value="1"/>
</dbReference>
<reference evidence="4" key="1">
    <citation type="journal article" date="2014" name="Int. J. Syst. Evol. Microbiol.">
        <title>Complete genome sequence of Corynebacterium casei LMG S-19264T (=DSM 44701T), isolated from a smear-ripened cheese.</title>
        <authorList>
            <consortium name="US DOE Joint Genome Institute (JGI-PGF)"/>
            <person name="Walter F."/>
            <person name="Albersmeier A."/>
            <person name="Kalinowski J."/>
            <person name="Ruckert C."/>
        </authorList>
    </citation>
    <scope>NUCLEOTIDE SEQUENCE</scope>
    <source>
        <strain evidence="4">CGMCC 1.10998</strain>
    </source>
</reference>
<dbReference type="Pfam" id="PF00563">
    <property type="entry name" value="EAL"/>
    <property type="match status" value="1"/>
</dbReference>
<dbReference type="CDD" id="cd01948">
    <property type="entry name" value="EAL"/>
    <property type="match status" value="1"/>
</dbReference>
<keyword evidence="1" id="KW-0597">Phosphoprotein</keyword>
<keyword evidence="5" id="KW-1185">Reference proteome</keyword>
<dbReference type="PROSITE" id="PS50883">
    <property type="entry name" value="EAL"/>
    <property type="match status" value="1"/>
</dbReference>
<protein>
    <submittedName>
        <fullName evidence="4">Signal transduction protein</fullName>
    </submittedName>
</protein>
<evidence type="ECO:0000313" key="5">
    <source>
        <dbReference type="Proteomes" id="UP000637423"/>
    </source>
</evidence>
<feature type="modified residue" description="4-aspartylphosphate" evidence="1">
    <location>
        <position position="62"/>
    </location>
</feature>
<sequence length="404" mass="45549">MTSTKTDEAKKLPHLLIIDDEREVGEFAGIVAQSLGFEYTSTTNAGDFLKALDDDVTLIMMDLMMPDMDGIELLRLLGQQKCKTTLILMSGYDKRVLETAEELAQTLGLSVAGHLQKPFRLPELQKLLKGYALLNILTPEPKQISKAVTKDELLRAMVREELVLHYQPQLNIATGEVVGVEALVRWQHPERGLIFPDDFIPQAEVLGVIDELGWYVARLGLSEIRQFVNREGLQLKLSLNVSPQSLHDLQLPDIFVGLARQYGVAPENIVLEITESGLIQELASALDILTRLRMKRVHLSIDDFGTGYAMMQQLRRVPATELKIDRSFVHDMHQLNSARVVVRKTIEIGHELGMKIVAEGVETKEQLEFLRINGCDIAQGYYFSRPVPAIVLLDWMKNYAPLHF</sequence>
<evidence type="ECO:0000259" key="3">
    <source>
        <dbReference type="PROSITE" id="PS50883"/>
    </source>
</evidence>
<dbReference type="GO" id="GO:0071111">
    <property type="term" value="F:cyclic-guanylate-specific phosphodiesterase activity"/>
    <property type="evidence" value="ECO:0007669"/>
    <property type="project" value="InterPro"/>
</dbReference>
<evidence type="ECO:0000256" key="1">
    <source>
        <dbReference type="PROSITE-ProRule" id="PRU00169"/>
    </source>
</evidence>
<dbReference type="InterPro" id="IPR011006">
    <property type="entry name" value="CheY-like_superfamily"/>
</dbReference>
<dbReference type="RefSeq" id="WP_188564534.1">
    <property type="nucleotide sequence ID" value="NZ_BMED01000001.1"/>
</dbReference>
<dbReference type="SMART" id="SM00052">
    <property type="entry name" value="EAL"/>
    <property type="match status" value="1"/>
</dbReference>
<evidence type="ECO:0000259" key="2">
    <source>
        <dbReference type="PROSITE" id="PS50110"/>
    </source>
</evidence>
<reference evidence="4" key="2">
    <citation type="submission" date="2020-09" db="EMBL/GenBank/DDBJ databases">
        <authorList>
            <person name="Sun Q."/>
            <person name="Zhou Y."/>
        </authorList>
    </citation>
    <scope>NUCLEOTIDE SEQUENCE</scope>
    <source>
        <strain evidence="4">CGMCC 1.10998</strain>
    </source>
</reference>
<dbReference type="SUPFAM" id="SSF52172">
    <property type="entry name" value="CheY-like"/>
    <property type="match status" value="1"/>
</dbReference>
<organism evidence="4 5">
    <name type="scientific">Undibacterium terreum</name>
    <dbReference type="NCBI Taxonomy" id="1224302"/>
    <lineage>
        <taxon>Bacteria</taxon>
        <taxon>Pseudomonadati</taxon>
        <taxon>Pseudomonadota</taxon>
        <taxon>Betaproteobacteria</taxon>
        <taxon>Burkholderiales</taxon>
        <taxon>Oxalobacteraceae</taxon>
        <taxon>Undibacterium</taxon>
    </lineage>
</organism>
<dbReference type="InterPro" id="IPR001633">
    <property type="entry name" value="EAL_dom"/>
</dbReference>
<dbReference type="GO" id="GO:0000160">
    <property type="term" value="P:phosphorelay signal transduction system"/>
    <property type="evidence" value="ECO:0007669"/>
    <property type="project" value="InterPro"/>
</dbReference>
<dbReference type="AlphaFoldDB" id="A0A916U7T7"/>
<dbReference type="InterPro" id="IPR001789">
    <property type="entry name" value="Sig_transdc_resp-reg_receiver"/>
</dbReference>
<comment type="caution">
    <text evidence="4">The sequence shown here is derived from an EMBL/GenBank/DDBJ whole genome shotgun (WGS) entry which is preliminary data.</text>
</comment>
<dbReference type="Gene3D" id="3.40.50.2300">
    <property type="match status" value="1"/>
</dbReference>
<dbReference type="PANTHER" id="PTHR33121:SF79">
    <property type="entry name" value="CYCLIC DI-GMP PHOSPHODIESTERASE PDED-RELATED"/>
    <property type="match status" value="1"/>
</dbReference>
<dbReference type="PROSITE" id="PS50110">
    <property type="entry name" value="RESPONSE_REGULATORY"/>
    <property type="match status" value="1"/>
</dbReference>
<dbReference type="SUPFAM" id="SSF141868">
    <property type="entry name" value="EAL domain-like"/>
    <property type="match status" value="1"/>
</dbReference>
<dbReference type="InterPro" id="IPR035919">
    <property type="entry name" value="EAL_sf"/>
</dbReference>
<dbReference type="InterPro" id="IPR050706">
    <property type="entry name" value="Cyclic-di-GMP_PDE-like"/>
</dbReference>
<accession>A0A916U7T7</accession>
<dbReference type="EMBL" id="BMED01000001">
    <property type="protein sequence ID" value="GGC62330.1"/>
    <property type="molecule type" value="Genomic_DNA"/>
</dbReference>
<dbReference type="PANTHER" id="PTHR33121">
    <property type="entry name" value="CYCLIC DI-GMP PHOSPHODIESTERASE PDEF"/>
    <property type="match status" value="1"/>
</dbReference>
<dbReference type="Pfam" id="PF00072">
    <property type="entry name" value="Response_reg"/>
    <property type="match status" value="1"/>
</dbReference>
<name>A0A916U7T7_9BURK</name>
<gene>
    <name evidence="4" type="ORF">GCM10011396_06520</name>
</gene>